<dbReference type="Pfam" id="PF09438">
    <property type="entry name" value="DUF2017"/>
    <property type="match status" value="1"/>
</dbReference>
<evidence type="ECO:0000313" key="1">
    <source>
        <dbReference type="EMBL" id="BDZ58733.1"/>
    </source>
</evidence>
<dbReference type="EMBL" id="AP027735">
    <property type="protein sequence ID" value="BDZ58733.1"/>
    <property type="molecule type" value="Genomic_DNA"/>
</dbReference>
<organism evidence="1">
    <name type="scientific">Barrientosiimonas endolithica</name>
    <dbReference type="NCBI Taxonomy" id="1535208"/>
    <lineage>
        <taxon>Bacteria</taxon>
        <taxon>Bacillati</taxon>
        <taxon>Actinomycetota</taxon>
        <taxon>Actinomycetes</taxon>
        <taxon>Micrococcales</taxon>
        <taxon>Dermacoccaceae</taxon>
        <taxon>Barrientosiimonas</taxon>
    </lineage>
</organism>
<gene>
    <name evidence="1" type="ORF">GCM10025872_23900</name>
</gene>
<sequence length="63" mass="7066">MMALSDVRLVLGERLGLRTDEDSARLEQIVAEADDFEDPAVMAAMIYDLLTWLQESVAQALLR</sequence>
<dbReference type="InterPro" id="IPR018561">
    <property type="entry name" value="AosR"/>
</dbReference>
<name>A0ABN6YTC5_9MICO</name>
<proteinExistence type="predicted"/>
<protein>
    <submittedName>
        <fullName evidence="1">Uncharacterized protein</fullName>
    </submittedName>
</protein>
<accession>A0ABN6YTC5</accession>
<reference evidence="1" key="2">
    <citation type="submission" date="2023-02" db="EMBL/GenBank/DDBJ databases">
        <authorList>
            <person name="Sun Q."/>
            <person name="Mori K."/>
        </authorList>
    </citation>
    <scope>NUCLEOTIDE SEQUENCE</scope>
    <source>
        <strain evidence="1">NBRC 110608</strain>
    </source>
</reference>
<reference evidence="1" key="1">
    <citation type="journal article" date="2014" name="Int. J. Syst. Evol. Microbiol.">
        <title>Complete genome of a new Firmicutes species belonging to the dominant human colonic microbiota ('Ruminococcus bicirculans') reveals two chromosomes and a selective capacity to utilize plant glucans.</title>
        <authorList>
            <consortium name="NISC Comparative Sequencing Program"/>
            <person name="Wegmann U."/>
            <person name="Louis P."/>
            <person name="Goesmann A."/>
            <person name="Henrissat B."/>
            <person name="Duncan S.H."/>
            <person name="Flint H.J."/>
        </authorList>
    </citation>
    <scope>NUCLEOTIDE SEQUENCE</scope>
    <source>
        <strain evidence="1">NBRC 110608</strain>
    </source>
</reference>